<dbReference type="InterPro" id="IPR050423">
    <property type="entry name" value="UPF0337_stress_rsp"/>
</dbReference>
<dbReference type="Proteomes" id="UP001143309">
    <property type="component" value="Unassembled WGS sequence"/>
</dbReference>
<feature type="domain" description="CsbD-like" evidence="2">
    <location>
        <begin position="4"/>
        <end position="55"/>
    </location>
</feature>
<accession>A0A9W6JNH1</accession>
<evidence type="ECO:0000256" key="1">
    <source>
        <dbReference type="ARBA" id="ARBA00009129"/>
    </source>
</evidence>
<keyword evidence="4" id="KW-1185">Reference proteome</keyword>
<dbReference type="InterPro" id="IPR008462">
    <property type="entry name" value="CsbD"/>
</dbReference>
<dbReference type="Pfam" id="PF05532">
    <property type="entry name" value="CsbD"/>
    <property type="match status" value="1"/>
</dbReference>
<reference evidence="3" key="2">
    <citation type="submission" date="2023-01" db="EMBL/GenBank/DDBJ databases">
        <authorList>
            <person name="Sun Q."/>
            <person name="Evtushenko L."/>
        </authorList>
    </citation>
    <scope>NUCLEOTIDE SEQUENCE</scope>
    <source>
        <strain evidence="3">VKM B-2748</strain>
    </source>
</reference>
<dbReference type="InterPro" id="IPR026042">
    <property type="entry name" value="YjbJ"/>
</dbReference>
<evidence type="ECO:0000313" key="4">
    <source>
        <dbReference type="Proteomes" id="UP001143309"/>
    </source>
</evidence>
<dbReference type="PANTHER" id="PTHR34977">
    <property type="entry name" value="UPF0337 PROTEIN YJBJ"/>
    <property type="match status" value="1"/>
</dbReference>
<dbReference type="EMBL" id="BSFL01000002">
    <property type="protein sequence ID" value="GLK80417.1"/>
    <property type="molecule type" value="Genomic_DNA"/>
</dbReference>
<organism evidence="3 4">
    <name type="scientific">Methylopila turkensis</name>
    <dbReference type="NCBI Taxonomy" id="1437816"/>
    <lineage>
        <taxon>Bacteria</taxon>
        <taxon>Pseudomonadati</taxon>
        <taxon>Pseudomonadota</taxon>
        <taxon>Alphaproteobacteria</taxon>
        <taxon>Hyphomicrobiales</taxon>
        <taxon>Methylopilaceae</taxon>
        <taxon>Methylopila</taxon>
    </lineage>
</organism>
<reference evidence="3" key="1">
    <citation type="journal article" date="2014" name="Int. J. Syst. Evol. Microbiol.">
        <title>Complete genome sequence of Corynebacterium casei LMG S-19264T (=DSM 44701T), isolated from a smear-ripened cheese.</title>
        <authorList>
            <consortium name="US DOE Joint Genome Institute (JGI-PGF)"/>
            <person name="Walter F."/>
            <person name="Albersmeier A."/>
            <person name="Kalinowski J."/>
            <person name="Ruckert C."/>
        </authorList>
    </citation>
    <scope>NUCLEOTIDE SEQUENCE</scope>
    <source>
        <strain evidence="3">VKM B-2748</strain>
    </source>
</reference>
<dbReference type="Gene3D" id="1.10.1470.10">
    <property type="entry name" value="YjbJ"/>
    <property type="match status" value="1"/>
</dbReference>
<gene>
    <name evidence="3" type="ORF">GCM10008174_21580</name>
</gene>
<proteinExistence type="inferred from homology"/>
<dbReference type="InterPro" id="IPR036629">
    <property type="entry name" value="YjbJ_sf"/>
</dbReference>
<dbReference type="AlphaFoldDB" id="A0A9W6JNH1"/>
<protein>
    <submittedName>
        <fullName evidence="3">UPF0337 protein</fullName>
    </submittedName>
</protein>
<evidence type="ECO:0000259" key="2">
    <source>
        <dbReference type="Pfam" id="PF05532"/>
    </source>
</evidence>
<comment type="similarity">
    <text evidence="1">Belongs to the UPF0337 (CsbD) family.</text>
</comment>
<sequence length="69" mass="8187">MAWDRVEGNWKQIKGTIKEKWGKLTDDDLDVIDGKREQLEGKIQERYGVEKSKAKAEVDTWFSDYDRRP</sequence>
<dbReference type="PANTHER" id="PTHR34977:SF1">
    <property type="entry name" value="UPF0337 PROTEIN YJBJ"/>
    <property type="match status" value="1"/>
</dbReference>
<dbReference type="PIRSF" id="PIRSF039008">
    <property type="entry name" value="YjbJ"/>
    <property type="match status" value="1"/>
</dbReference>
<comment type="caution">
    <text evidence="3">The sequence shown here is derived from an EMBL/GenBank/DDBJ whole genome shotgun (WGS) entry which is preliminary data.</text>
</comment>
<dbReference type="SUPFAM" id="SSF69047">
    <property type="entry name" value="Hypothetical protein YjbJ"/>
    <property type="match status" value="1"/>
</dbReference>
<dbReference type="RefSeq" id="WP_271200876.1">
    <property type="nucleotide sequence ID" value="NZ_BSFL01000002.1"/>
</dbReference>
<name>A0A9W6JNH1_9HYPH</name>
<evidence type="ECO:0000313" key="3">
    <source>
        <dbReference type="EMBL" id="GLK80417.1"/>
    </source>
</evidence>